<dbReference type="AlphaFoldDB" id="A0A0K9GZM8"/>
<sequence>MINWKVRFKNPIFIFTVFIPGVLILVQMIAAFINTYIHPIGFSLTEDAMNGLLGIVNFIALTFFGIGSVIDPTTKGLKDSERAKQYDQPQ</sequence>
<dbReference type="RefSeq" id="WP_082191229.1">
    <property type="nucleotide sequence ID" value="NZ_LFZW01000001.1"/>
</dbReference>
<dbReference type="EMBL" id="LFZW01000001">
    <property type="protein sequence ID" value="KMY52184.1"/>
    <property type="molecule type" value="Genomic_DNA"/>
</dbReference>
<keyword evidence="1" id="KW-0812">Transmembrane</keyword>
<organism evidence="2 3">
    <name type="scientific">Peribacillus loiseleuriae</name>
    <dbReference type="NCBI Taxonomy" id="1679170"/>
    <lineage>
        <taxon>Bacteria</taxon>
        <taxon>Bacillati</taxon>
        <taxon>Bacillota</taxon>
        <taxon>Bacilli</taxon>
        <taxon>Bacillales</taxon>
        <taxon>Bacillaceae</taxon>
        <taxon>Peribacillus</taxon>
    </lineage>
</organism>
<name>A0A0K9GZM8_9BACI</name>
<evidence type="ECO:0008006" key="4">
    <source>
        <dbReference type="Google" id="ProtNLM"/>
    </source>
</evidence>
<evidence type="ECO:0000256" key="1">
    <source>
        <dbReference type="SAM" id="Phobius"/>
    </source>
</evidence>
<evidence type="ECO:0000313" key="3">
    <source>
        <dbReference type="Proteomes" id="UP000037146"/>
    </source>
</evidence>
<dbReference type="Pfam" id="PF04531">
    <property type="entry name" value="Phage_holin_1"/>
    <property type="match status" value="1"/>
</dbReference>
<keyword evidence="1" id="KW-0472">Membrane</keyword>
<dbReference type="PATRIC" id="fig|1679170.3.peg.377"/>
<feature type="transmembrane region" description="Helical" evidence="1">
    <location>
        <begin position="12"/>
        <end position="37"/>
    </location>
</feature>
<proteinExistence type="predicted"/>
<dbReference type="Proteomes" id="UP000037146">
    <property type="component" value="Unassembled WGS sequence"/>
</dbReference>
<feature type="transmembrane region" description="Helical" evidence="1">
    <location>
        <begin position="49"/>
        <end position="70"/>
    </location>
</feature>
<keyword evidence="1" id="KW-1133">Transmembrane helix</keyword>
<protein>
    <recommendedName>
        <fullName evidence="4">Holin</fullName>
    </recommendedName>
</protein>
<accession>A0A0K9GZM8</accession>
<gene>
    <name evidence="2" type="ORF">AC625_01950</name>
</gene>
<dbReference type="InterPro" id="IPR006485">
    <property type="entry name" value="Phage-like_holin"/>
</dbReference>
<keyword evidence="3" id="KW-1185">Reference proteome</keyword>
<evidence type="ECO:0000313" key="2">
    <source>
        <dbReference type="EMBL" id="KMY52184.1"/>
    </source>
</evidence>
<reference evidence="3" key="1">
    <citation type="submission" date="2015-07" db="EMBL/GenBank/DDBJ databases">
        <title>Genome sequencing project for genomic taxonomy and phylogenomics of Bacillus-like bacteria.</title>
        <authorList>
            <person name="Liu B."/>
            <person name="Wang J."/>
            <person name="Zhu Y."/>
            <person name="Liu G."/>
            <person name="Chen Q."/>
            <person name="Chen Z."/>
            <person name="Lan J."/>
            <person name="Che J."/>
            <person name="Ge C."/>
            <person name="Shi H."/>
            <person name="Pan Z."/>
            <person name="Liu X."/>
        </authorList>
    </citation>
    <scope>NUCLEOTIDE SEQUENCE [LARGE SCALE GENOMIC DNA]</scope>
    <source>
        <strain evidence="3">FJAT-27997</strain>
    </source>
</reference>
<comment type="caution">
    <text evidence="2">The sequence shown here is derived from an EMBL/GenBank/DDBJ whole genome shotgun (WGS) entry which is preliminary data.</text>
</comment>
<dbReference type="NCBIfam" id="TIGR01598">
    <property type="entry name" value="holin_phiLC3"/>
    <property type="match status" value="1"/>
</dbReference>